<evidence type="ECO:0000313" key="6">
    <source>
        <dbReference type="EMBL" id="NUW35902.1"/>
    </source>
</evidence>
<feature type="compositionally biased region" description="Low complexity" evidence="4">
    <location>
        <begin position="8"/>
        <end position="26"/>
    </location>
</feature>
<keyword evidence="3" id="KW-0804">Transcription</keyword>
<dbReference type="PROSITE" id="PS50987">
    <property type="entry name" value="HTH_ARSR_2"/>
    <property type="match status" value="1"/>
</dbReference>
<organism evidence="6 7">
    <name type="scientific">Nonomuraea montanisoli</name>
    <dbReference type="NCBI Taxonomy" id="2741721"/>
    <lineage>
        <taxon>Bacteria</taxon>
        <taxon>Bacillati</taxon>
        <taxon>Actinomycetota</taxon>
        <taxon>Actinomycetes</taxon>
        <taxon>Streptosporangiales</taxon>
        <taxon>Streptosporangiaceae</taxon>
        <taxon>Nonomuraea</taxon>
    </lineage>
</organism>
<evidence type="ECO:0000256" key="4">
    <source>
        <dbReference type="SAM" id="MobiDB-lite"/>
    </source>
</evidence>
<dbReference type="GO" id="GO:0003677">
    <property type="term" value="F:DNA binding"/>
    <property type="evidence" value="ECO:0007669"/>
    <property type="project" value="UniProtKB-KW"/>
</dbReference>
<dbReference type="AlphaFoldDB" id="A0A7Y6ICX8"/>
<dbReference type="RefSeq" id="WP_175593362.1">
    <property type="nucleotide sequence ID" value="NZ_JABWGN010000013.1"/>
</dbReference>
<dbReference type="InterPro" id="IPR051081">
    <property type="entry name" value="HTH_MetalResp_TranReg"/>
</dbReference>
<dbReference type="GO" id="GO:0003700">
    <property type="term" value="F:DNA-binding transcription factor activity"/>
    <property type="evidence" value="ECO:0007669"/>
    <property type="project" value="InterPro"/>
</dbReference>
<proteinExistence type="predicted"/>
<dbReference type="Proteomes" id="UP000586042">
    <property type="component" value="Unassembled WGS sequence"/>
</dbReference>
<feature type="domain" description="HTH arsR-type" evidence="5">
    <location>
        <begin position="24"/>
        <end position="120"/>
    </location>
</feature>
<dbReference type="CDD" id="cd00090">
    <property type="entry name" value="HTH_ARSR"/>
    <property type="match status" value="1"/>
</dbReference>
<evidence type="ECO:0000313" key="7">
    <source>
        <dbReference type="Proteomes" id="UP000586042"/>
    </source>
</evidence>
<dbReference type="EMBL" id="JABWGN010000013">
    <property type="protein sequence ID" value="NUW35902.1"/>
    <property type="molecule type" value="Genomic_DNA"/>
</dbReference>
<dbReference type="Gene3D" id="1.10.10.10">
    <property type="entry name" value="Winged helix-like DNA-binding domain superfamily/Winged helix DNA-binding domain"/>
    <property type="match status" value="1"/>
</dbReference>
<dbReference type="InterPro" id="IPR036390">
    <property type="entry name" value="WH_DNA-bd_sf"/>
</dbReference>
<keyword evidence="7" id="KW-1185">Reference proteome</keyword>
<keyword evidence="1" id="KW-0805">Transcription regulation</keyword>
<name>A0A7Y6ICX8_9ACTN</name>
<keyword evidence="2" id="KW-0238">DNA-binding</keyword>
<evidence type="ECO:0000259" key="5">
    <source>
        <dbReference type="PROSITE" id="PS50987"/>
    </source>
</evidence>
<dbReference type="PANTHER" id="PTHR33154:SF12">
    <property type="entry name" value="TRANSCRIPTIONAL REGULATORY PROTEIN"/>
    <property type="match status" value="1"/>
</dbReference>
<dbReference type="InterPro" id="IPR001845">
    <property type="entry name" value="HTH_ArsR_DNA-bd_dom"/>
</dbReference>
<dbReference type="Pfam" id="PF01022">
    <property type="entry name" value="HTH_5"/>
    <property type="match status" value="1"/>
</dbReference>
<dbReference type="InterPro" id="IPR036388">
    <property type="entry name" value="WH-like_DNA-bd_sf"/>
</dbReference>
<dbReference type="PRINTS" id="PR00778">
    <property type="entry name" value="HTHARSR"/>
</dbReference>
<gene>
    <name evidence="6" type="ORF">HTZ77_31455</name>
</gene>
<dbReference type="SMART" id="SM00418">
    <property type="entry name" value="HTH_ARSR"/>
    <property type="match status" value="1"/>
</dbReference>
<dbReference type="InterPro" id="IPR011991">
    <property type="entry name" value="ArsR-like_HTH"/>
</dbReference>
<comment type="caution">
    <text evidence="6">The sequence shown here is derived from an EMBL/GenBank/DDBJ whole genome shotgun (WGS) entry which is preliminary data.</text>
</comment>
<evidence type="ECO:0000256" key="1">
    <source>
        <dbReference type="ARBA" id="ARBA00023015"/>
    </source>
</evidence>
<evidence type="ECO:0000256" key="2">
    <source>
        <dbReference type="ARBA" id="ARBA00023125"/>
    </source>
</evidence>
<feature type="region of interest" description="Disordered" evidence="4">
    <location>
        <begin position="1"/>
        <end position="28"/>
    </location>
</feature>
<sequence>MEHYTNVRPSSNTSASSRSRSLTHTSPAEVSLQAALDALGDPVRRRIVRELAEVPDWSRPCGTFTHLPVAKSTLSHHFSVLRNVGLLEQRDEGARRLNRLRRDEFEGRFPGLLSLVLDEEPAETAGEEEDG</sequence>
<dbReference type="SUPFAM" id="SSF46785">
    <property type="entry name" value="Winged helix' DNA-binding domain"/>
    <property type="match status" value="1"/>
</dbReference>
<dbReference type="PANTHER" id="PTHR33154">
    <property type="entry name" value="TRANSCRIPTIONAL REGULATOR, ARSR FAMILY"/>
    <property type="match status" value="1"/>
</dbReference>
<evidence type="ECO:0000256" key="3">
    <source>
        <dbReference type="ARBA" id="ARBA00023163"/>
    </source>
</evidence>
<protein>
    <submittedName>
        <fullName evidence="6">Winged helix-turn-helix transcriptional regulator</fullName>
    </submittedName>
</protein>
<accession>A0A7Y6ICX8</accession>
<reference evidence="6 7" key="1">
    <citation type="submission" date="2020-06" db="EMBL/GenBank/DDBJ databases">
        <title>Nonomuraea sp. SMC257, a novel actinomycete isolated from soil.</title>
        <authorList>
            <person name="Chanama M."/>
        </authorList>
    </citation>
    <scope>NUCLEOTIDE SEQUENCE [LARGE SCALE GENOMIC DNA]</scope>
    <source>
        <strain evidence="6 7">SMC257</strain>
    </source>
</reference>